<dbReference type="AlphaFoldDB" id="A0A0E4A9B2"/>
<reference evidence="2" key="2">
    <citation type="submission" date="2023-08" db="EMBL/GenBank/DDBJ databases">
        <title>Isolation and Characterization of Rhodococcus erythropolis MGMM8.</title>
        <authorList>
            <person name="Diabankana R.G.C."/>
            <person name="Afordoanyi D.M."/>
            <person name="Validov S.Z."/>
        </authorList>
    </citation>
    <scope>NUCLEOTIDE SEQUENCE</scope>
    <source>
        <strain evidence="2">MGMM8</strain>
    </source>
</reference>
<dbReference type="PANTHER" id="PTHR36221:SF1">
    <property type="entry name" value="DUF742 DOMAIN-CONTAINING PROTEIN"/>
    <property type="match status" value="1"/>
</dbReference>
<gene>
    <name evidence="1" type="ORF">I3517_25785</name>
    <name evidence="2" type="ORF">QIE55_22345</name>
</gene>
<protein>
    <submittedName>
        <fullName evidence="1">DUF742 domain-containing protein</fullName>
    </submittedName>
</protein>
<dbReference type="EMBL" id="CP124545">
    <property type="protein sequence ID" value="WGV48258.2"/>
    <property type="molecule type" value="Genomic_DNA"/>
</dbReference>
<dbReference type="InterPro" id="IPR007995">
    <property type="entry name" value="DUF742"/>
</dbReference>
<name>A0A0E4A9B2_RHOER</name>
<dbReference type="OMA" id="IREYRVI"/>
<evidence type="ECO:0000313" key="3">
    <source>
        <dbReference type="Proteomes" id="UP000627573"/>
    </source>
</evidence>
<proteinExistence type="predicted"/>
<organism evidence="1 3">
    <name type="scientific">Rhodococcus erythropolis</name>
    <name type="common">Arthrobacter picolinophilus</name>
    <dbReference type="NCBI Taxonomy" id="1833"/>
    <lineage>
        <taxon>Bacteria</taxon>
        <taxon>Bacillati</taxon>
        <taxon>Actinomycetota</taxon>
        <taxon>Actinomycetes</taxon>
        <taxon>Mycobacteriales</taxon>
        <taxon>Nocardiaceae</taxon>
        <taxon>Rhodococcus</taxon>
        <taxon>Rhodococcus erythropolis group</taxon>
    </lineage>
</organism>
<dbReference type="KEGG" id="reb:XU06_21540"/>
<dbReference type="Proteomes" id="UP000627573">
    <property type="component" value="Unassembled WGS sequence"/>
</dbReference>
<dbReference type="Pfam" id="PF05331">
    <property type="entry name" value="DUF742"/>
    <property type="match status" value="1"/>
</dbReference>
<dbReference type="Proteomes" id="UP001230933">
    <property type="component" value="Chromosome"/>
</dbReference>
<dbReference type="RefSeq" id="WP_019744850.1">
    <property type="nucleotide sequence ID" value="NZ_BHXB01000001.1"/>
</dbReference>
<sequence>MPHHQSEYDDAEPSLVRPYALTEGRTLPSIDLPLEAIIATIEDVVSNNLAPQDIRASIVALCEQRISIAEIAAHLGVPIGVVRVLVADLVVAGSLEIHATLRSDASRVERRELIERTLSGLRAL</sequence>
<reference evidence="1 3" key="1">
    <citation type="submission" date="2020-12" db="EMBL/GenBank/DDBJ databases">
        <title>Draft genome sequence of furan degrading bacterial strain FUR100.</title>
        <authorList>
            <person name="Woiski C."/>
        </authorList>
    </citation>
    <scope>NUCLEOTIDE SEQUENCE [LARGE SCALE GENOMIC DNA]</scope>
    <source>
        <strain evidence="1 3">FUR100</strain>
    </source>
</reference>
<dbReference type="EMBL" id="JAECSB010000085">
    <property type="protein sequence ID" value="MBH5146017.1"/>
    <property type="molecule type" value="Genomic_DNA"/>
</dbReference>
<dbReference type="PANTHER" id="PTHR36221">
    <property type="entry name" value="DUF742 DOMAIN-CONTAINING PROTEIN"/>
    <property type="match status" value="1"/>
</dbReference>
<accession>A0A0E4A9B2</accession>
<evidence type="ECO:0000313" key="1">
    <source>
        <dbReference type="EMBL" id="MBH5146017.1"/>
    </source>
</evidence>
<keyword evidence="3" id="KW-1185">Reference proteome</keyword>
<evidence type="ECO:0000313" key="2">
    <source>
        <dbReference type="EMBL" id="WGV48258.2"/>
    </source>
</evidence>